<evidence type="ECO:0000313" key="2">
    <source>
        <dbReference type="Proteomes" id="UP001203036"/>
    </source>
</evidence>
<dbReference type="Proteomes" id="UP001203036">
    <property type="component" value="Unassembled WGS sequence"/>
</dbReference>
<gene>
    <name evidence="1" type="ORF">M8744_08530</name>
</gene>
<sequence>MPLFSHENRERNADTRRVYAAYEIAHTAVDFLAAISFLLGSVLFLFPDYETLAIWLFIMGSVFFCLKPTLRLAREIQLWRMGRLDTLARRADD</sequence>
<name>A0ACC5ZWQ9_9RHOB</name>
<keyword evidence="2" id="KW-1185">Reference proteome</keyword>
<proteinExistence type="predicted"/>
<accession>A0ACC5ZWQ9</accession>
<dbReference type="EMBL" id="JAMQGO010000004">
    <property type="protein sequence ID" value="MCM2562191.1"/>
    <property type="molecule type" value="Genomic_DNA"/>
</dbReference>
<reference evidence="1" key="1">
    <citation type="submission" date="2022-06" db="EMBL/GenBank/DDBJ databases">
        <title>Lutimaribacter sp. EGI FJ00013, a novel bacterium isolated from a salt lake sediment enrichment.</title>
        <authorList>
            <person name="Gao L."/>
            <person name="Fang B.-Z."/>
            <person name="Li W.-J."/>
        </authorList>
    </citation>
    <scope>NUCLEOTIDE SEQUENCE</scope>
    <source>
        <strain evidence="1">EGI FJ00013</strain>
    </source>
</reference>
<evidence type="ECO:0000313" key="1">
    <source>
        <dbReference type="EMBL" id="MCM2562191.1"/>
    </source>
</evidence>
<protein>
    <submittedName>
        <fullName evidence="1">YrhK family protein</fullName>
    </submittedName>
</protein>
<organism evidence="1 2">
    <name type="scientific">Lutimaribacter degradans</name>
    <dbReference type="NCBI Taxonomy" id="2945989"/>
    <lineage>
        <taxon>Bacteria</taxon>
        <taxon>Pseudomonadati</taxon>
        <taxon>Pseudomonadota</taxon>
        <taxon>Alphaproteobacteria</taxon>
        <taxon>Rhodobacterales</taxon>
        <taxon>Roseobacteraceae</taxon>
        <taxon>Lutimaribacter</taxon>
    </lineage>
</organism>
<comment type="caution">
    <text evidence="1">The sequence shown here is derived from an EMBL/GenBank/DDBJ whole genome shotgun (WGS) entry which is preliminary data.</text>
</comment>